<dbReference type="InterPro" id="IPR036259">
    <property type="entry name" value="MFS_trans_sf"/>
</dbReference>
<feature type="compositionally biased region" description="Polar residues" evidence="4">
    <location>
        <begin position="1"/>
        <end position="14"/>
    </location>
</feature>
<dbReference type="InterPro" id="IPR052528">
    <property type="entry name" value="Sugar_transport-like"/>
</dbReference>
<feature type="transmembrane region" description="Helical" evidence="5">
    <location>
        <begin position="330"/>
        <end position="351"/>
    </location>
</feature>
<dbReference type="Gene3D" id="1.20.1250.20">
    <property type="entry name" value="MFS general substrate transporter like domains"/>
    <property type="match status" value="2"/>
</dbReference>
<reference evidence="7" key="2">
    <citation type="journal article" date="2020" name="Microorganisms">
        <title>Osmotic Adaptation and Compatible Solute Biosynthesis of Phototrophic Bacteria as Revealed from Genome Analyses.</title>
        <authorList>
            <person name="Imhoff J.F."/>
            <person name="Rahn T."/>
            <person name="Kunzel S."/>
            <person name="Keller A."/>
            <person name="Neulinger S.C."/>
        </authorList>
    </citation>
    <scope>NUCLEOTIDE SEQUENCE</scope>
    <source>
        <strain evidence="7">DSM 4395</strain>
    </source>
</reference>
<feature type="region of interest" description="Disordered" evidence="4">
    <location>
        <begin position="1"/>
        <end position="22"/>
    </location>
</feature>
<dbReference type="RefSeq" id="WP_201247132.1">
    <property type="nucleotide sequence ID" value="NZ_NHSF01000087.1"/>
</dbReference>
<feature type="transmembrane region" description="Helical" evidence="5">
    <location>
        <begin position="301"/>
        <end position="323"/>
    </location>
</feature>
<proteinExistence type="predicted"/>
<evidence type="ECO:0000313" key="8">
    <source>
        <dbReference type="Proteomes" id="UP001296967"/>
    </source>
</evidence>
<comment type="caution">
    <text evidence="7">The sequence shown here is derived from an EMBL/GenBank/DDBJ whole genome shotgun (WGS) entry which is preliminary data.</text>
</comment>
<gene>
    <name evidence="7" type="ORF">CCR82_17545</name>
</gene>
<dbReference type="PANTHER" id="PTHR23526:SF2">
    <property type="entry name" value="MAJOR FACILITATOR SUPERFAMILY (MFS) PROFILE DOMAIN-CONTAINING PROTEIN"/>
    <property type="match status" value="1"/>
</dbReference>
<evidence type="ECO:0000313" key="7">
    <source>
        <dbReference type="EMBL" id="MBK5932285.1"/>
    </source>
</evidence>
<evidence type="ECO:0000256" key="1">
    <source>
        <dbReference type="ARBA" id="ARBA00022692"/>
    </source>
</evidence>
<feature type="transmembrane region" description="Helical" evidence="5">
    <location>
        <begin position="214"/>
        <end position="239"/>
    </location>
</feature>
<feature type="transmembrane region" description="Helical" evidence="5">
    <location>
        <begin position="269"/>
        <end position="289"/>
    </location>
</feature>
<organism evidence="7 8">
    <name type="scientific">Halochromatium salexigens</name>
    <name type="common">Chromatium salexigens</name>
    <dbReference type="NCBI Taxonomy" id="49447"/>
    <lineage>
        <taxon>Bacteria</taxon>
        <taxon>Pseudomonadati</taxon>
        <taxon>Pseudomonadota</taxon>
        <taxon>Gammaproteobacteria</taxon>
        <taxon>Chromatiales</taxon>
        <taxon>Chromatiaceae</taxon>
        <taxon>Halochromatium</taxon>
    </lineage>
</organism>
<evidence type="ECO:0000256" key="5">
    <source>
        <dbReference type="SAM" id="Phobius"/>
    </source>
</evidence>
<evidence type="ECO:0000259" key="6">
    <source>
        <dbReference type="PROSITE" id="PS50850"/>
    </source>
</evidence>
<dbReference type="EMBL" id="NHSF01000087">
    <property type="protein sequence ID" value="MBK5932285.1"/>
    <property type="molecule type" value="Genomic_DNA"/>
</dbReference>
<name>A0AAJ0UL24_HALSE</name>
<keyword evidence="8" id="KW-1185">Reference proteome</keyword>
<feature type="transmembrane region" description="Helical" evidence="5">
    <location>
        <begin position="147"/>
        <end position="166"/>
    </location>
</feature>
<dbReference type="Proteomes" id="UP001296967">
    <property type="component" value="Unassembled WGS sequence"/>
</dbReference>
<evidence type="ECO:0000256" key="2">
    <source>
        <dbReference type="ARBA" id="ARBA00022989"/>
    </source>
</evidence>
<feature type="transmembrane region" description="Helical" evidence="5">
    <location>
        <begin position="120"/>
        <end position="141"/>
    </location>
</feature>
<accession>A0AAJ0UL24</accession>
<keyword evidence="2 5" id="KW-1133">Transmembrane helix</keyword>
<dbReference type="PANTHER" id="PTHR23526">
    <property type="entry name" value="INTEGRAL MEMBRANE TRANSPORT PROTEIN-RELATED"/>
    <property type="match status" value="1"/>
</dbReference>
<feature type="transmembrane region" description="Helical" evidence="5">
    <location>
        <begin position="75"/>
        <end position="96"/>
    </location>
</feature>
<dbReference type="Pfam" id="PF07690">
    <property type="entry name" value="MFS_1"/>
    <property type="match status" value="1"/>
</dbReference>
<dbReference type="AlphaFoldDB" id="A0AAJ0UL24"/>
<reference evidence="7" key="1">
    <citation type="submission" date="2017-05" db="EMBL/GenBank/DDBJ databases">
        <authorList>
            <person name="Imhoff J.F."/>
            <person name="Rahn T."/>
            <person name="Kuenzel S."/>
            <person name="Neulinger S.C."/>
        </authorList>
    </citation>
    <scope>NUCLEOTIDE SEQUENCE</scope>
    <source>
        <strain evidence="7">DSM 4395</strain>
    </source>
</reference>
<dbReference type="PROSITE" id="PS50850">
    <property type="entry name" value="MFS"/>
    <property type="match status" value="1"/>
</dbReference>
<feature type="domain" description="Major facilitator superfamily (MFS) profile" evidence="6">
    <location>
        <begin position="218"/>
        <end position="453"/>
    </location>
</feature>
<feature type="transmembrane region" description="Helical" evidence="5">
    <location>
        <begin position="426"/>
        <end position="446"/>
    </location>
</feature>
<dbReference type="GO" id="GO:0022857">
    <property type="term" value="F:transmembrane transporter activity"/>
    <property type="evidence" value="ECO:0007669"/>
    <property type="project" value="InterPro"/>
</dbReference>
<evidence type="ECO:0000256" key="3">
    <source>
        <dbReference type="ARBA" id="ARBA00023136"/>
    </source>
</evidence>
<keyword evidence="1 5" id="KW-0812">Transmembrane</keyword>
<feature type="transmembrane region" description="Helical" evidence="5">
    <location>
        <begin position="186"/>
        <end position="208"/>
    </location>
</feature>
<dbReference type="InterPro" id="IPR020846">
    <property type="entry name" value="MFS_dom"/>
</dbReference>
<keyword evidence="3 5" id="KW-0472">Membrane</keyword>
<feature type="transmembrane region" description="Helical" evidence="5">
    <location>
        <begin position="399"/>
        <end position="420"/>
    </location>
</feature>
<sequence>MNQQSIDSTQTLQTPRPRRSPIDSLYDLITGDEDARVCKDIPSESCNDQPRNFFAYLLANLLTKVADELASAKLVLPWLIGWLGAPALIVGLLVPIREAGVLLPQLAVAATIRRLPVRKWVWIIGSLASAIALALMALAAATFTGALAGWIIVGLLALFSLMRGLCSVSAKDVLGKTVSKARRGHLMGLAAGIAGTLTLALGLALQFFDEDDSSSLLFILLLGGAALSFALAAGVFVLIREQPGATEGGGNALSAALESIGLLRTDATFRYFVLVRTALLSVALAPPFYVLLAEQDSGGDLGALGLLIIASGLANSLSAPLWGRFSDRSARLVMVVAAALAGLLGILTWALEHFAASLLTGLGFGLLFLLLGIAHAGVRLGRKVYLVDMASSETRASMVAVSNTVIGLAMLAGGLIGLLGDLFGTAFVILVLGIAALAAALSALGLREVSEPD</sequence>
<dbReference type="SUPFAM" id="SSF103473">
    <property type="entry name" value="MFS general substrate transporter"/>
    <property type="match status" value="1"/>
</dbReference>
<dbReference type="InterPro" id="IPR011701">
    <property type="entry name" value="MFS"/>
</dbReference>
<protein>
    <submittedName>
        <fullName evidence="7">MFS transporter</fullName>
    </submittedName>
</protein>
<feature type="transmembrane region" description="Helical" evidence="5">
    <location>
        <begin position="357"/>
        <end position="378"/>
    </location>
</feature>
<evidence type="ECO:0000256" key="4">
    <source>
        <dbReference type="SAM" id="MobiDB-lite"/>
    </source>
</evidence>